<dbReference type="OrthoDB" id="10068367at2759"/>
<organism evidence="1 2">
    <name type="scientific">Araneus ventricosus</name>
    <name type="common">Orbweaver spider</name>
    <name type="synonym">Epeira ventricosa</name>
    <dbReference type="NCBI Taxonomy" id="182803"/>
    <lineage>
        <taxon>Eukaryota</taxon>
        <taxon>Metazoa</taxon>
        <taxon>Ecdysozoa</taxon>
        <taxon>Arthropoda</taxon>
        <taxon>Chelicerata</taxon>
        <taxon>Arachnida</taxon>
        <taxon>Araneae</taxon>
        <taxon>Araneomorphae</taxon>
        <taxon>Entelegynae</taxon>
        <taxon>Araneoidea</taxon>
        <taxon>Araneidae</taxon>
        <taxon>Araneus</taxon>
    </lineage>
</organism>
<evidence type="ECO:0000313" key="2">
    <source>
        <dbReference type="Proteomes" id="UP000499080"/>
    </source>
</evidence>
<dbReference type="EMBL" id="BGPR01000053">
    <property type="protein sequence ID" value="GBL87443.1"/>
    <property type="molecule type" value="Genomic_DNA"/>
</dbReference>
<name>A0A4Y2B5Y5_ARAVE</name>
<comment type="caution">
    <text evidence="1">The sequence shown here is derived from an EMBL/GenBank/DDBJ whole genome shotgun (WGS) entry which is preliminary data.</text>
</comment>
<accession>A0A4Y2B5Y5</accession>
<dbReference type="AlphaFoldDB" id="A0A4Y2B5Y5"/>
<dbReference type="Proteomes" id="UP000499080">
    <property type="component" value="Unassembled WGS sequence"/>
</dbReference>
<gene>
    <name evidence="1" type="ORF">AVEN_118379_1</name>
</gene>
<keyword evidence="2" id="KW-1185">Reference proteome</keyword>
<proteinExistence type="predicted"/>
<reference evidence="1 2" key="1">
    <citation type="journal article" date="2019" name="Sci. Rep.">
        <title>Orb-weaving spider Araneus ventricosus genome elucidates the spidroin gene catalogue.</title>
        <authorList>
            <person name="Kono N."/>
            <person name="Nakamura H."/>
            <person name="Ohtoshi R."/>
            <person name="Moran D.A.P."/>
            <person name="Shinohara A."/>
            <person name="Yoshida Y."/>
            <person name="Fujiwara M."/>
            <person name="Mori M."/>
            <person name="Tomita M."/>
            <person name="Arakawa K."/>
        </authorList>
    </citation>
    <scope>NUCLEOTIDE SEQUENCE [LARGE SCALE GENOMIC DNA]</scope>
</reference>
<protein>
    <submittedName>
        <fullName evidence="1">Uncharacterized protein</fullName>
    </submittedName>
</protein>
<sequence length="108" mass="12281">MHYSTAPDLFQCDHPFRRQHIAFSTQHSRWSKVTCHQECLAQSVICCPLRSSTSGPHQDSTSNNLTGKCRMRLDPGIMDMENVVYRMQCVVHEKGGHIEVSSHASPRK</sequence>
<evidence type="ECO:0000313" key="1">
    <source>
        <dbReference type="EMBL" id="GBL87443.1"/>
    </source>
</evidence>